<dbReference type="Pfam" id="PF07589">
    <property type="entry name" value="PEP-CTERM"/>
    <property type="match status" value="1"/>
</dbReference>
<dbReference type="NCBIfam" id="TIGR02595">
    <property type="entry name" value="PEP_CTERM"/>
    <property type="match status" value="1"/>
</dbReference>
<reference evidence="2" key="1">
    <citation type="journal article" date="2015" name="Nature">
        <title>Complex archaea that bridge the gap between prokaryotes and eukaryotes.</title>
        <authorList>
            <person name="Spang A."/>
            <person name="Saw J.H."/>
            <person name="Jorgensen S.L."/>
            <person name="Zaremba-Niedzwiedzka K."/>
            <person name="Martijn J."/>
            <person name="Lind A.E."/>
            <person name="van Eijk R."/>
            <person name="Schleper C."/>
            <person name="Guy L."/>
            <person name="Ettema T.J."/>
        </authorList>
    </citation>
    <scope>NUCLEOTIDE SEQUENCE</scope>
</reference>
<evidence type="ECO:0000313" key="2">
    <source>
        <dbReference type="EMBL" id="KKL73886.1"/>
    </source>
</evidence>
<feature type="non-terminal residue" evidence="2">
    <location>
        <position position="1"/>
    </location>
</feature>
<protein>
    <recommendedName>
        <fullName evidence="1">Ice-binding protein C-terminal domain-containing protein</fullName>
    </recommendedName>
</protein>
<proteinExistence type="predicted"/>
<feature type="domain" description="Ice-binding protein C-terminal" evidence="1">
    <location>
        <begin position="147"/>
        <end position="168"/>
    </location>
</feature>
<sequence>IELGGTDQGVDYDFLDVAGEVSLSGTLDVTLIDPFTPSFAQTFDILHWGTLGGTFNTINLPGLDPGLVWETTDLYNTGEISVTGLLGDANNDSVVSADDYGSVQLNFGDTGDINIPGDANLDGMVSADDYGSVQLNFGDMAGMGGVSVPEPGTLGLLVIGGVGLLKRRG</sequence>
<evidence type="ECO:0000259" key="1">
    <source>
        <dbReference type="Pfam" id="PF07589"/>
    </source>
</evidence>
<dbReference type="InterPro" id="IPR013424">
    <property type="entry name" value="Ice-binding_C"/>
</dbReference>
<comment type="caution">
    <text evidence="2">The sequence shown here is derived from an EMBL/GenBank/DDBJ whole genome shotgun (WGS) entry which is preliminary data.</text>
</comment>
<name>A0A0F9F5Z1_9ZZZZ</name>
<accession>A0A0F9F5Z1</accession>
<dbReference type="AlphaFoldDB" id="A0A0F9F5Z1"/>
<organism evidence="2">
    <name type="scientific">marine sediment metagenome</name>
    <dbReference type="NCBI Taxonomy" id="412755"/>
    <lineage>
        <taxon>unclassified sequences</taxon>
        <taxon>metagenomes</taxon>
        <taxon>ecological metagenomes</taxon>
    </lineage>
</organism>
<gene>
    <name evidence="2" type="ORF">LCGC14_2070440</name>
</gene>
<dbReference type="EMBL" id="LAZR01024826">
    <property type="protein sequence ID" value="KKL73886.1"/>
    <property type="molecule type" value="Genomic_DNA"/>
</dbReference>